<dbReference type="Proteomes" id="UP000265618">
    <property type="component" value="Unassembled WGS sequence"/>
</dbReference>
<keyword evidence="2" id="KW-1185">Reference proteome</keyword>
<accession>A0A9K3GFC0</accession>
<organism evidence="1 2">
    <name type="scientific">Kipferlia bialata</name>
    <dbReference type="NCBI Taxonomy" id="797122"/>
    <lineage>
        <taxon>Eukaryota</taxon>
        <taxon>Metamonada</taxon>
        <taxon>Carpediemonas-like organisms</taxon>
        <taxon>Kipferlia</taxon>
    </lineage>
</organism>
<dbReference type="SUPFAM" id="SSF51182">
    <property type="entry name" value="RmlC-like cupins"/>
    <property type="match status" value="1"/>
</dbReference>
<dbReference type="InterPro" id="IPR010282">
    <property type="entry name" value="Uncharacterised_HutD/Ves"/>
</dbReference>
<evidence type="ECO:0000313" key="2">
    <source>
        <dbReference type="Proteomes" id="UP000265618"/>
    </source>
</evidence>
<comment type="caution">
    <text evidence="1">The sequence shown here is derived from an EMBL/GenBank/DDBJ whole genome shotgun (WGS) entry which is preliminary data.</text>
</comment>
<protein>
    <submittedName>
        <fullName evidence="1">Uncharacterized protein</fullName>
    </submittedName>
</protein>
<dbReference type="InterPro" id="IPR011051">
    <property type="entry name" value="RmlC_Cupin_sf"/>
</dbReference>
<dbReference type="Pfam" id="PF05962">
    <property type="entry name" value="HutD"/>
    <property type="match status" value="1"/>
</dbReference>
<evidence type="ECO:0000313" key="1">
    <source>
        <dbReference type="EMBL" id="GIQ80096.1"/>
    </source>
</evidence>
<dbReference type="AlphaFoldDB" id="A0A9K3GFC0"/>
<reference evidence="1 2" key="1">
    <citation type="journal article" date="2018" name="PLoS ONE">
        <title>The draft genome of Kipferlia bialata reveals reductive genome evolution in fornicate parasites.</title>
        <authorList>
            <person name="Tanifuji G."/>
            <person name="Takabayashi S."/>
            <person name="Kume K."/>
            <person name="Takagi M."/>
            <person name="Nakayama T."/>
            <person name="Kamikawa R."/>
            <person name="Inagaki Y."/>
            <person name="Hashimoto T."/>
        </authorList>
    </citation>
    <scope>NUCLEOTIDE SEQUENCE [LARGE SCALE GENOMIC DNA]</scope>
    <source>
        <strain evidence="1">NY0173</strain>
    </source>
</reference>
<dbReference type="EMBL" id="BDIP01000104">
    <property type="protein sequence ID" value="GIQ80096.1"/>
    <property type="molecule type" value="Genomic_DNA"/>
</dbReference>
<gene>
    <name evidence="1" type="ORF">KIPB_000842</name>
</gene>
<name>A0A9K3GFC0_9EUKA</name>
<sequence length="133" mass="14210">MSLSVFPSDYSLNGTPYETHVPAVFSGSDDTHCELLRGPIKDLGLIYDPSKAGASVKVSKLPLATRLDPRHTHLMYVLEGETVQAHTTGVDTVTDSLMKGDTLVLHGATDIQVNANGDTSGLVAMFTLDEGHE</sequence>
<proteinExistence type="predicted"/>